<dbReference type="Proteomes" id="UP001497516">
    <property type="component" value="Chromosome 6"/>
</dbReference>
<dbReference type="PANTHER" id="PTHR37610">
    <property type="entry name" value="CCHC-TYPE DOMAIN-CONTAINING PROTEIN"/>
    <property type="match status" value="1"/>
</dbReference>
<evidence type="ECO:0000259" key="1">
    <source>
        <dbReference type="Pfam" id="PF14244"/>
    </source>
</evidence>
<proteinExistence type="predicted"/>
<name>A0AAV2F6D5_9ROSI</name>
<evidence type="ECO:0000313" key="2">
    <source>
        <dbReference type="EMBL" id="CAL1393523.1"/>
    </source>
</evidence>
<dbReference type="Pfam" id="PF14244">
    <property type="entry name" value="Retrotran_gag_3"/>
    <property type="match status" value="1"/>
</dbReference>
<dbReference type="EMBL" id="OZ034819">
    <property type="protein sequence ID" value="CAL1393523.1"/>
    <property type="molecule type" value="Genomic_DNA"/>
</dbReference>
<keyword evidence="3" id="KW-1185">Reference proteome</keyword>
<dbReference type="InterPro" id="IPR029472">
    <property type="entry name" value="Copia-like_N"/>
</dbReference>
<evidence type="ECO:0000313" key="3">
    <source>
        <dbReference type="Proteomes" id="UP001497516"/>
    </source>
</evidence>
<sequence length="127" mass="14033">MTTGEDGGSGGKTVITNEDVISLTSPLYLHPSENLGQLFGSDLLTDSNYCEWVNDMTETPIAKNKLVFVDGSFPRSKAGPGVWDDAWGRCDATMKGWLKIAMSKEVRNNLCVAKTTRDIWADLQQRF</sequence>
<reference evidence="2 3" key="1">
    <citation type="submission" date="2024-04" db="EMBL/GenBank/DDBJ databases">
        <authorList>
            <person name="Fracassetti M."/>
        </authorList>
    </citation>
    <scope>NUCLEOTIDE SEQUENCE [LARGE SCALE GENOMIC DNA]</scope>
</reference>
<organism evidence="2 3">
    <name type="scientific">Linum trigynum</name>
    <dbReference type="NCBI Taxonomy" id="586398"/>
    <lineage>
        <taxon>Eukaryota</taxon>
        <taxon>Viridiplantae</taxon>
        <taxon>Streptophyta</taxon>
        <taxon>Embryophyta</taxon>
        <taxon>Tracheophyta</taxon>
        <taxon>Spermatophyta</taxon>
        <taxon>Magnoliopsida</taxon>
        <taxon>eudicotyledons</taxon>
        <taxon>Gunneridae</taxon>
        <taxon>Pentapetalae</taxon>
        <taxon>rosids</taxon>
        <taxon>fabids</taxon>
        <taxon>Malpighiales</taxon>
        <taxon>Linaceae</taxon>
        <taxon>Linum</taxon>
    </lineage>
</organism>
<gene>
    <name evidence="2" type="ORF">LTRI10_LOCUS34096</name>
</gene>
<protein>
    <recommendedName>
        <fullName evidence="1">Retrotransposon Copia-like N-terminal domain-containing protein</fullName>
    </recommendedName>
</protein>
<dbReference type="AlphaFoldDB" id="A0AAV2F6D5"/>
<accession>A0AAV2F6D5</accession>
<feature type="domain" description="Retrotransposon Copia-like N-terminal" evidence="1">
    <location>
        <begin position="30"/>
        <end position="73"/>
    </location>
</feature>
<dbReference type="PANTHER" id="PTHR37610:SF95">
    <property type="entry name" value="GAG-POLYPEPTIDE OF LTR COPIA-TYPE-RELATED"/>
    <property type="match status" value="1"/>
</dbReference>